<dbReference type="RefSeq" id="WP_183895359.1">
    <property type="nucleotide sequence ID" value="NZ_JACIDV010000004.1"/>
</dbReference>
<keyword evidence="2" id="KW-1185">Reference proteome</keyword>
<gene>
    <name evidence="1" type="ORF">GGQ73_001626</name>
</gene>
<evidence type="ECO:0000313" key="1">
    <source>
        <dbReference type="EMBL" id="MBB3945691.1"/>
    </source>
</evidence>
<dbReference type="Proteomes" id="UP000565286">
    <property type="component" value="Unassembled WGS sequence"/>
</dbReference>
<dbReference type="EMBL" id="JACIDV010000004">
    <property type="protein sequence ID" value="MBB3945691.1"/>
    <property type="molecule type" value="Genomic_DNA"/>
</dbReference>
<reference evidence="1 2" key="1">
    <citation type="submission" date="2020-08" db="EMBL/GenBank/DDBJ databases">
        <title>Genomic Encyclopedia of Type Strains, Phase IV (KMG-IV): sequencing the most valuable type-strain genomes for metagenomic binning, comparative biology and taxonomic classification.</title>
        <authorList>
            <person name="Goeker M."/>
        </authorList>
    </citation>
    <scope>NUCLEOTIDE SEQUENCE [LARGE SCALE GENOMIC DNA]</scope>
    <source>
        <strain evidence="1 2">DSM 26438</strain>
    </source>
</reference>
<evidence type="ECO:0000313" key="2">
    <source>
        <dbReference type="Proteomes" id="UP000565286"/>
    </source>
</evidence>
<proteinExistence type="predicted"/>
<protein>
    <submittedName>
        <fullName evidence="1">Uncharacterized protein</fullName>
    </submittedName>
</protein>
<dbReference type="AlphaFoldDB" id="A0A7W6CEE7"/>
<comment type="caution">
    <text evidence="1">The sequence shown here is derived from an EMBL/GenBank/DDBJ whole genome shotgun (WGS) entry which is preliminary data.</text>
</comment>
<sequence>MRQTITRIRGLTVNVIIEEVHHHHEKGGLICYIAAIYIQAHGSAQKKLIRKSRLPGAAAELRKEIQRDGIRAFDRLMA</sequence>
<name>A0A7W6CEE7_9HYPH</name>
<accession>A0A7W6CEE7</accession>
<organism evidence="1 2">
    <name type="scientific">Rhizobium skierniewicense</name>
    <dbReference type="NCBI Taxonomy" id="984260"/>
    <lineage>
        <taxon>Bacteria</taxon>
        <taxon>Pseudomonadati</taxon>
        <taxon>Pseudomonadota</taxon>
        <taxon>Alphaproteobacteria</taxon>
        <taxon>Hyphomicrobiales</taxon>
        <taxon>Rhizobiaceae</taxon>
        <taxon>Rhizobium/Agrobacterium group</taxon>
        <taxon>Rhizobium</taxon>
    </lineage>
</organism>